<dbReference type="Proteomes" id="UP000636709">
    <property type="component" value="Unassembled WGS sequence"/>
</dbReference>
<evidence type="ECO:0000313" key="3">
    <source>
        <dbReference type="Proteomes" id="UP000636709"/>
    </source>
</evidence>
<evidence type="ECO:0000313" key="2">
    <source>
        <dbReference type="EMBL" id="KAF8667642.1"/>
    </source>
</evidence>
<sequence length="112" mass="12652">MIINRYVRFRTRVMLVFKAVGSLALLWSAAVHLGGFVSWMKQEDFWYLTVIGFIQAAGLVLHLSSVIMSSILFPNTWLSFLAYMRTGHVKTLSATTLLTMTCAKHPVHHPSI</sequence>
<keyword evidence="1" id="KW-0812">Transmembrane</keyword>
<reference evidence="2" key="1">
    <citation type="submission" date="2020-07" db="EMBL/GenBank/DDBJ databases">
        <title>Genome sequence and genetic diversity analysis of an under-domesticated orphan crop, white fonio (Digitaria exilis).</title>
        <authorList>
            <person name="Bennetzen J.L."/>
            <person name="Chen S."/>
            <person name="Ma X."/>
            <person name="Wang X."/>
            <person name="Yssel A.E.J."/>
            <person name="Chaluvadi S.R."/>
            <person name="Johnson M."/>
            <person name="Gangashetty P."/>
            <person name="Hamidou F."/>
            <person name="Sanogo M.D."/>
            <person name="Zwaenepoel A."/>
            <person name="Wallace J."/>
            <person name="Van De Peer Y."/>
            <person name="Van Deynze A."/>
        </authorList>
    </citation>
    <scope>NUCLEOTIDE SEQUENCE</scope>
    <source>
        <tissue evidence="2">Leaves</tissue>
    </source>
</reference>
<feature type="transmembrane region" description="Helical" evidence="1">
    <location>
        <begin position="12"/>
        <end position="33"/>
    </location>
</feature>
<keyword evidence="1" id="KW-0472">Membrane</keyword>
<gene>
    <name evidence="2" type="ORF">HU200_052848</name>
</gene>
<keyword evidence="1" id="KW-1133">Transmembrane helix</keyword>
<evidence type="ECO:0000256" key="1">
    <source>
        <dbReference type="SAM" id="Phobius"/>
    </source>
</evidence>
<accession>A0A835AIM2</accession>
<protein>
    <submittedName>
        <fullName evidence="2">Uncharacterized protein</fullName>
    </submittedName>
</protein>
<feature type="transmembrane region" description="Helical" evidence="1">
    <location>
        <begin position="45"/>
        <end position="73"/>
    </location>
</feature>
<proteinExistence type="predicted"/>
<dbReference type="AlphaFoldDB" id="A0A835AIM2"/>
<comment type="caution">
    <text evidence="2">The sequence shown here is derived from an EMBL/GenBank/DDBJ whole genome shotgun (WGS) entry which is preliminary data.</text>
</comment>
<name>A0A835AIM2_9POAL</name>
<dbReference type="OrthoDB" id="695539at2759"/>
<organism evidence="2 3">
    <name type="scientific">Digitaria exilis</name>
    <dbReference type="NCBI Taxonomy" id="1010633"/>
    <lineage>
        <taxon>Eukaryota</taxon>
        <taxon>Viridiplantae</taxon>
        <taxon>Streptophyta</taxon>
        <taxon>Embryophyta</taxon>
        <taxon>Tracheophyta</taxon>
        <taxon>Spermatophyta</taxon>
        <taxon>Magnoliopsida</taxon>
        <taxon>Liliopsida</taxon>
        <taxon>Poales</taxon>
        <taxon>Poaceae</taxon>
        <taxon>PACMAD clade</taxon>
        <taxon>Panicoideae</taxon>
        <taxon>Panicodae</taxon>
        <taxon>Paniceae</taxon>
        <taxon>Anthephorinae</taxon>
        <taxon>Digitaria</taxon>
    </lineage>
</organism>
<dbReference type="EMBL" id="JACEFO010002299">
    <property type="protein sequence ID" value="KAF8667642.1"/>
    <property type="molecule type" value="Genomic_DNA"/>
</dbReference>
<keyword evidence="3" id="KW-1185">Reference proteome</keyword>